<dbReference type="InterPro" id="IPR010090">
    <property type="entry name" value="Phage_tape_meas"/>
</dbReference>
<gene>
    <name evidence="2" type="ORF">FHP91_07545</name>
</gene>
<comment type="caution">
    <text evidence="2">The sequence shown here is derived from an EMBL/GenBank/DDBJ whole genome shotgun (WGS) entry which is preliminary data.</text>
</comment>
<dbReference type="OrthoDB" id="8019720at2"/>
<evidence type="ECO:0000313" key="3">
    <source>
        <dbReference type="Proteomes" id="UP000319502"/>
    </source>
</evidence>
<feature type="domain" description="Phage tail tape measure protein" evidence="1">
    <location>
        <begin position="160"/>
        <end position="352"/>
    </location>
</feature>
<dbReference type="RefSeq" id="WP_144308995.1">
    <property type="nucleotide sequence ID" value="NZ_VMNK01000006.1"/>
</dbReference>
<evidence type="ECO:0000313" key="2">
    <source>
        <dbReference type="EMBL" id="TVO57522.1"/>
    </source>
</evidence>
<sequence length="639" mass="65517">MSNNLEFSLVMRLRDQASKQVERGMRDMRTAVGQSDRAVNQLGRSMLEYERNTKRAERESRGLLGTVRRMANERGPVALVNTLRAVVDNGGSAVRVLGRMRDLAAGAAAGAYVVGRPLGQTMDYGMRLAGMANTAFSGRDTLGRIAGKRELDAAIVRAVRQGGGTRDSAAETLDTLIASGAMPVSDAMRQLPTLMRKATASGAAPTELANIGIRGMQTFGIAPDQIGRAIDMAITAGQAGGFELRDMARWLPQQMAAGRLSGLNGIDGLAKILAANQASAITAGTKDEAGNNLVNLLAKINSRETALDAKKMGIDLPGTLSAARGKGMDSLDAFVALARQMADANPEFKRLQSQLAGAPAGDKRTLLASQADILQGSSLGALVQDRQAMMALVALMNNGGYMADVQRQVMAGGGAGEANFAVIAQEAGFKTQQAANEAAIASNTAFEKLAPAVGDAAEKLTEYAREYPGLTAALSAATKGLTALAVASGAAGLSGMLRGGAAAGAAGAAGGLGSRLLTKLGVTGAFAGGASLTQMASLGATGIGTIAGGVGIAGAAGYGAGTLINKTMIEGTEFGDSIGRGVAKALAFFGNEDAKRAVEAEARYMEMMAAQSQTINIQVDGRTIATVVNDRNAREASRN</sequence>
<protein>
    <submittedName>
        <fullName evidence="2">Phage tail tape measure protein</fullName>
    </submittedName>
</protein>
<proteinExistence type="predicted"/>
<dbReference type="AlphaFoldDB" id="A0A557QX78"/>
<reference evidence="2 3" key="1">
    <citation type="submission" date="2019-07" db="EMBL/GenBank/DDBJ databases">
        <title>The pathways for chlorine oxyanion respiration interact through the shared metabolite chlorate.</title>
        <authorList>
            <person name="Barnum T.P."/>
            <person name="Cheng Y."/>
            <person name="Hill K.A."/>
            <person name="Lucas L.N."/>
            <person name="Carlson H.K."/>
            <person name="Coates J.D."/>
        </authorList>
    </citation>
    <scope>NUCLEOTIDE SEQUENCE [LARGE SCALE GENOMIC DNA]</scope>
    <source>
        <strain evidence="2 3">SFB-3</strain>
    </source>
</reference>
<name>A0A557QX78_9RHOO</name>
<dbReference type="Proteomes" id="UP000319502">
    <property type="component" value="Unassembled WGS sequence"/>
</dbReference>
<accession>A0A557QX78</accession>
<keyword evidence="3" id="KW-1185">Reference proteome</keyword>
<evidence type="ECO:0000259" key="1">
    <source>
        <dbReference type="Pfam" id="PF10145"/>
    </source>
</evidence>
<organism evidence="2 3">
    <name type="scientific">Denitromonas halophila</name>
    <dbReference type="NCBI Taxonomy" id="1629404"/>
    <lineage>
        <taxon>Bacteria</taxon>
        <taxon>Pseudomonadati</taxon>
        <taxon>Pseudomonadota</taxon>
        <taxon>Betaproteobacteria</taxon>
        <taxon>Rhodocyclales</taxon>
        <taxon>Zoogloeaceae</taxon>
        <taxon>Denitromonas</taxon>
    </lineage>
</organism>
<dbReference type="EMBL" id="VMNK01000006">
    <property type="protein sequence ID" value="TVO57522.1"/>
    <property type="molecule type" value="Genomic_DNA"/>
</dbReference>
<dbReference type="Pfam" id="PF10145">
    <property type="entry name" value="PhageMin_Tail"/>
    <property type="match status" value="1"/>
</dbReference>